<dbReference type="AlphaFoldDB" id="A0A2T3GD66"/>
<dbReference type="PRINTS" id="PR00783">
    <property type="entry name" value="MINTRINSICP"/>
</dbReference>
<feature type="transmembrane region" description="Helical" evidence="8">
    <location>
        <begin position="44"/>
        <end position="68"/>
    </location>
</feature>
<accession>A0A2T3GD66</accession>
<evidence type="ECO:0000313" key="10">
    <source>
        <dbReference type="EMBL" id="PST47413.1"/>
    </source>
</evidence>
<dbReference type="GO" id="GO:0005886">
    <property type="term" value="C:plasma membrane"/>
    <property type="evidence" value="ECO:0007669"/>
    <property type="project" value="TreeGrafter"/>
</dbReference>
<dbReference type="Proteomes" id="UP000240228">
    <property type="component" value="Unassembled WGS sequence"/>
</dbReference>
<dbReference type="InterPro" id="IPR022357">
    <property type="entry name" value="MIP_CS"/>
</dbReference>
<dbReference type="SUPFAM" id="SSF81338">
    <property type="entry name" value="Aquaporin-like"/>
    <property type="match status" value="1"/>
</dbReference>
<dbReference type="PROSITE" id="PS00221">
    <property type="entry name" value="MIP"/>
    <property type="match status" value="1"/>
</dbReference>
<gene>
    <name evidence="10" type="ORF">CPA40_00920</name>
    <name evidence="9" type="ORF">EMB92_07480</name>
</gene>
<evidence type="ECO:0000313" key="11">
    <source>
        <dbReference type="Proteomes" id="UP000240228"/>
    </source>
</evidence>
<dbReference type="Proteomes" id="UP000326060">
    <property type="component" value="Unassembled WGS sequence"/>
</dbReference>
<feature type="transmembrane region" description="Helical" evidence="8">
    <location>
        <begin position="6"/>
        <end position="32"/>
    </location>
</feature>
<evidence type="ECO:0000256" key="4">
    <source>
        <dbReference type="ARBA" id="ARBA00022692"/>
    </source>
</evidence>
<keyword evidence="5 8" id="KW-1133">Transmembrane helix</keyword>
<feature type="transmembrane region" description="Helical" evidence="8">
    <location>
        <begin position="167"/>
        <end position="185"/>
    </location>
</feature>
<evidence type="ECO:0000256" key="6">
    <source>
        <dbReference type="ARBA" id="ARBA00023136"/>
    </source>
</evidence>
<reference evidence="9 12" key="4">
    <citation type="journal article" date="2019" name="Syst. Appl. Microbiol.">
        <title>Characterization of Bifidobacterium species in feaces of the Egyptian fruit bat: Description of B. vespertilionis sp. nov. and B. rousetti sp. nov.</title>
        <authorList>
            <person name="Modesto M."/>
            <person name="Satti M."/>
            <person name="Watanabe K."/>
            <person name="Puglisi E."/>
            <person name="Morelli L."/>
            <person name="Huang C.-H."/>
            <person name="Liou J.-S."/>
            <person name="Miyashita M."/>
            <person name="Tamura T."/>
            <person name="Saito S."/>
            <person name="Mori K."/>
            <person name="Huang L."/>
            <person name="Sciavilla P."/>
            <person name="Sandri C."/>
            <person name="Spiezio C."/>
            <person name="Vitali F."/>
            <person name="Cavalieri D."/>
            <person name="Perpetuini G."/>
            <person name="Tofalo R."/>
            <person name="Bonetti A."/>
            <person name="Arita M."/>
            <person name="Mattarelli P."/>
        </authorList>
    </citation>
    <scope>NUCLEOTIDE SEQUENCE [LARGE SCALE GENOMIC DNA]</scope>
    <source>
        <strain evidence="9 12">RST27</strain>
    </source>
</reference>
<dbReference type="PANTHER" id="PTHR43829:SF9">
    <property type="entry name" value="AQUAPORIN-9"/>
    <property type="match status" value="1"/>
</dbReference>
<comment type="caution">
    <text evidence="10">The sequence shown here is derived from an EMBL/GenBank/DDBJ whole genome shotgun (WGS) entry which is preliminary data.</text>
</comment>
<feature type="transmembrane region" description="Helical" evidence="8">
    <location>
        <begin position="220"/>
        <end position="241"/>
    </location>
</feature>
<sequence length="242" mass="25792">MDYPLAIRLAAECVGTAILILFGNGAVAGVSLKGSKTFHSEWTVIAAAYGFGVMVPGLMFGSISGAHINPAMTIGQAVMGLFPWSEVLPYILAQCVGAVIGQLLVYAAYKPYYDRSEDAEAIFGTFATFDAADSRLNYFVNEFIGTMALGVCAMTCLNSDWGTANRAVAIMVVGMVIWGLIYALGGPTGPCLNPARDLMPRILHMLLPIEHKGPSRWNEAWIPIVAPILGGTTGIALFTFFS</sequence>
<evidence type="ECO:0000256" key="1">
    <source>
        <dbReference type="ARBA" id="ARBA00004141"/>
    </source>
</evidence>
<dbReference type="Pfam" id="PF00230">
    <property type="entry name" value="MIP"/>
    <property type="match status" value="1"/>
</dbReference>
<keyword evidence="11" id="KW-1185">Reference proteome</keyword>
<dbReference type="InterPro" id="IPR000425">
    <property type="entry name" value="MIP"/>
</dbReference>
<comment type="subcellular location">
    <subcellularLocation>
        <location evidence="1">Membrane</location>
        <topology evidence="1">Multi-pass membrane protein</topology>
    </subcellularLocation>
</comment>
<name>A0A2T3GD66_9BIFI</name>
<dbReference type="EMBL" id="NWTX01000001">
    <property type="protein sequence ID" value="PST47413.1"/>
    <property type="molecule type" value="Genomic_DNA"/>
</dbReference>
<dbReference type="GO" id="GO:0015254">
    <property type="term" value="F:glycerol channel activity"/>
    <property type="evidence" value="ECO:0007669"/>
    <property type="project" value="TreeGrafter"/>
</dbReference>
<keyword evidence="4 7" id="KW-0812">Transmembrane</keyword>
<evidence type="ECO:0000256" key="5">
    <source>
        <dbReference type="ARBA" id="ARBA00022989"/>
    </source>
</evidence>
<evidence type="ECO:0000256" key="3">
    <source>
        <dbReference type="ARBA" id="ARBA00022448"/>
    </source>
</evidence>
<evidence type="ECO:0000256" key="7">
    <source>
        <dbReference type="RuleBase" id="RU000477"/>
    </source>
</evidence>
<dbReference type="InterPro" id="IPR023271">
    <property type="entry name" value="Aquaporin-like"/>
</dbReference>
<keyword evidence="3 7" id="KW-0813">Transport</keyword>
<dbReference type="PANTHER" id="PTHR43829">
    <property type="entry name" value="AQUAPORIN OR AQUAGLYCEROPORIN RELATED"/>
    <property type="match status" value="1"/>
</dbReference>
<dbReference type="Gene3D" id="1.20.1080.10">
    <property type="entry name" value="Glycerol uptake facilitator protein"/>
    <property type="match status" value="1"/>
</dbReference>
<protein>
    <submittedName>
        <fullName evidence="9 10">Aquaporin</fullName>
    </submittedName>
</protein>
<dbReference type="RefSeq" id="WP_107043311.1">
    <property type="nucleotide sequence ID" value="NZ_NWTX01000001.1"/>
</dbReference>
<dbReference type="InterPro" id="IPR050363">
    <property type="entry name" value="MIP/Aquaporin"/>
</dbReference>
<feature type="transmembrane region" description="Helical" evidence="8">
    <location>
        <begin position="88"/>
        <end position="109"/>
    </location>
</feature>
<evidence type="ECO:0000313" key="9">
    <source>
        <dbReference type="EMBL" id="KAA8815792.1"/>
    </source>
</evidence>
<dbReference type="EMBL" id="RZJP01000003">
    <property type="protein sequence ID" value="KAA8815792.1"/>
    <property type="molecule type" value="Genomic_DNA"/>
</dbReference>
<organism evidence="10 11">
    <name type="scientific">Bifidobacterium callitrichos</name>
    <dbReference type="NCBI Taxonomy" id="762209"/>
    <lineage>
        <taxon>Bacteria</taxon>
        <taxon>Bacillati</taxon>
        <taxon>Actinomycetota</taxon>
        <taxon>Actinomycetes</taxon>
        <taxon>Bifidobacteriales</taxon>
        <taxon>Bifidobacteriaceae</taxon>
        <taxon>Bifidobacterium</taxon>
    </lineage>
</organism>
<keyword evidence="6 8" id="KW-0472">Membrane</keyword>
<comment type="similarity">
    <text evidence="2 7">Belongs to the MIP/aquaporin (TC 1.A.8) family.</text>
</comment>
<proteinExistence type="inferred from homology"/>
<evidence type="ECO:0000256" key="8">
    <source>
        <dbReference type="SAM" id="Phobius"/>
    </source>
</evidence>
<reference evidence="11" key="1">
    <citation type="submission" date="2017-09" db="EMBL/GenBank/DDBJ databases">
        <authorList>
            <person name="Sela D.A."/>
            <person name="Albert K."/>
        </authorList>
    </citation>
    <scope>NUCLEOTIDE SEQUENCE [LARGE SCALE GENOMIC DNA]</scope>
    <source>
        <strain evidence="11">UMA51805</strain>
    </source>
</reference>
<reference evidence="10 11" key="3">
    <citation type="submission" date="2018-03" db="EMBL/GenBank/DDBJ databases">
        <title>The comparative genomics of Bifidobacterium callitrichos reflects dietary carbohydrate utilization within the common marmoset gut.</title>
        <authorList>
            <person name="Rani A."/>
        </authorList>
    </citation>
    <scope>NUCLEOTIDE SEQUENCE [LARGE SCALE GENOMIC DNA]</scope>
    <source>
        <strain evidence="10 11">UMA51805</strain>
    </source>
</reference>
<reference evidence="10" key="2">
    <citation type="submission" date="2017-09" db="EMBL/GenBank/DDBJ databases">
        <authorList>
            <person name="Ehlers B."/>
            <person name="Leendertz F.H."/>
        </authorList>
    </citation>
    <scope>NUCLEOTIDE SEQUENCE [LARGE SCALE GENOMIC DNA]</scope>
    <source>
        <strain evidence="10">UMA51805</strain>
    </source>
</reference>
<evidence type="ECO:0000313" key="12">
    <source>
        <dbReference type="Proteomes" id="UP000326060"/>
    </source>
</evidence>
<evidence type="ECO:0000256" key="2">
    <source>
        <dbReference type="ARBA" id="ARBA00006175"/>
    </source>
</evidence>